<reference evidence="1" key="1">
    <citation type="submission" date="2019-12" db="EMBL/GenBank/DDBJ databases">
        <authorList>
            <person name="Cremers G."/>
        </authorList>
    </citation>
    <scope>NUCLEOTIDE SEQUENCE</scope>
    <source>
        <strain evidence="1">Mbul2</strain>
        <plasmid evidence="1">1</plasmid>
    </source>
</reference>
<organism evidence="1">
    <name type="scientific">Methylobacterium bullatum</name>
    <dbReference type="NCBI Taxonomy" id="570505"/>
    <lineage>
        <taxon>Bacteria</taxon>
        <taxon>Pseudomonadati</taxon>
        <taxon>Pseudomonadota</taxon>
        <taxon>Alphaproteobacteria</taxon>
        <taxon>Hyphomicrobiales</taxon>
        <taxon>Methylobacteriaceae</taxon>
        <taxon>Methylobacterium</taxon>
    </lineage>
</organism>
<keyword evidence="1" id="KW-0614">Plasmid</keyword>
<sequence>MALNFTRMGPATWVARIDHITLYLGDEDGAVDRAQADLAAKVAASLPAVRDAASAYLDLFVDRTKACGRSDEPWWLDEIEFRDPAGEDGTAYALHFTLAGDDGGLWTVEMRAFEDEHRPFRFERRQG</sequence>
<dbReference type="AlphaFoldDB" id="A0A679JNP6"/>
<dbReference type="EMBL" id="LR743510">
    <property type="protein sequence ID" value="CAA2137531.1"/>
    <property type="molecule type" value="Genomic_DNA"/>
</dbReference>
<geneLocation type="plasmid" evidence="1">
    <name>1</name>
</geneLocation>
<protein>
    <submittedName>
        <fullName evidence="1">Uncharacterized protein</fullName>
    </submittedName>
</protein>
<accession>A0A679JNP6</accession>
<gene>
    <name evidence="1" type="ORF">MBLL_00703</name>
</gene>
<evidence type="ECO:0000313" key="1">
    <source>
        <dbReference type="EMBL" id="CAA2137531.1"/>
    </source>
</evidence>
<proteinExistence type="predicted"/>
<dbReference type="RefSeq" id="WP_339159272.1">
    <property type="nucleotide sequence ID" value="NZ_LR743510.1"/>
</dbReference>
<name>A0A679JNP6_9HYPH</name>